<proteinExistence type="predicted"/>
<dbReference type="EMBL" id="CP072110">
    <property type="protein sequence ID" value="QTH63228.1"/>
    <property type="molecule type" value="Genomic_DNA"/>
</dbReference>
<dbReference type="Proteomes" id="UP000682739">
    <property type="component" value="Chromosome"/>
</dbReference>
<dbReference type="SFLD" id="SFLDG01142">
    <property type="entry name" value="C2.B.2:_Mannosyl-3-phosphoglyc"/>
    <property type="match status" value="1"/>
</dbReference>
<dbReference type="SFLD" id="SFLDG01140">
    <property type="entry name" value="C2.B:_Phosphomannomutase_and_P"/>
    <property type="match status" value="1"/>
</dbReference>
<dbReference type="KEGG" id="psym:J1N51_10820"/>
<keyword evidence="1" id="KW-0479">Metal-binding</keyword>
<dbReference type="InterPro" id="IPR036412">
    <property type="entry name" value="HAD-like_sf"/>
</dbReference>
<evidence type="ECO:0000256" key="1">
    <source>
        <dbReference type="ARBA" id="ARBA00022723"/>
    </source>
</evidence>
<reference evidence="4" key="1">
    <citation type="submission" date="2021-03" db="EMBL/GenBank/DDBJ databases">
        <title>Description of Psychrosphaera ytuae sp. nov. isolated from deep sea sediment of South China Sea.</title>
        <authorList>
            <person name="Zhang J."/>
            <person name="Xu X.-D."/>
        </authorList>
    </citation>
    <scope>NUCLEOTIDE SEQUENCE</scope>
    <source>
        <strain evidence="4">MTZ26</strain>
    </source>
</reference>
<dbReference type="Pfam" id="PF08282">
    <property type="entry name" value="Hydrolase_3"/>
    <property type="match status" value="1"/>
</dbReference>
<organism evidence="4 5">
    <name type="scientific">Psychrosphaera ytuae</name>
    <dbReference type="NCBI Taxonomy" id="2820710"/>
    <lineage>
        <taxon>Bacteria</taxon>
        <taxon>Pseudomonadati</taxon>
        <taxon>Pseudomonadota</taxon>
        <taxon>Gammaproteobacteria</taxon>
        <taxon>Alteromonadales</taxon>
        <taxon>Pseudoalteromonadaceae</taxon>
        <taxon>Psychrosphaera</taxon>
    </lineage>
</organism>
<evidence type="ECO:0000256" key="2">
    <source>
        <dbReference type="ARBA" id="ARBA00022801"/>
    </source>
</evidence>
<sequence>MSDVPAFVVFTDLDGTLLDHFDYNFEAAKPTLLQLQHASIPVIPNTSKTFAELKVITEQIGLNTPFIVENGAAVYIPRDYFPQVPQGCVQIDEFWCKSFTIARDEILDFLNQLPSSLCDAFIGFSQMSSDQIALETGLSKQDALLASKKQFSEPIKWLGNERQKQQLAIYLSDRGANMLEGGRFFHISGQTNKGHAMQWLTNEFRLQFGVEHSIKGGLMTIALGDSYNDIDMLEVADVAVQIRSHKHAYPRLKRTESLIQTSQMGPEGWAEGINQIIKEFHK</sequence>
<dbReference type="AlphaFoldDB" id="A0A975DA92"/>
<evidence type="ECO:0000313" key="4">
    <source>
        <dbReference type="EMBL" id="QTH63228.1"/>
    </source>
</evidence>
<protein>
    <submittedName>
        <fullName evidence="4">HAD-IIB family hydrolase</fullName>
    </submittedName>
</protein>
<dbReference type="NCBIfam" id="TIGR01484">
    <property type="entry name" value="HAD-SF-IIB"/>
    <property type="match status" value="1"/>
</dbReference>
<dbReference type="RefSeq" id="WP_208831254.1">
    <property type="nucleotide sequence ID" value="NZ_CP072110.1"/>
</dbReference>
<dbReference type="SFLD" id="SFLDS00003">
    <property type="entry name" value="Haloacid_Dehalogenase"/>
    <property type="match status" value="1"/>
</dbReference>
<dbReference type="Gene3D" id="3.30.980.20">
    <property type="entry name" value="Putative mannosyl-3-phosphoglycerate phosphatase, domain 2"/>
    <property type="match status" value="1"/>
</dbReference>
<dbReference type="GO" id="GO:0050531">
    <property type="term" value="F:mannosyl-3-phosphoglycerate phosphatase activity"/>
    <property type="evidence" value="ECO:0007669"/>
    <property type="project" value="InterPro"/>
</dbReference>
<accession>A0A975DA92</accession>
<keyword evidence="2 4" id="KW-0378">Hydrolase</keyword>
<dbReference type="InterPro" id="IPR006381">
    <property type="entry name" value="HAD-SF-IIB-MPGP"/>
</dbReference>
<evidence type="ECO:0000256" key="3">
    <source>
        <dbReference type="ARBA" id="ARBA00022842"/>
    </source>
</evidence>
<dbReference type="SUPFAM" id="SSF56784">
    <property type="entry name" value="HAD-like"/>
    <property type="match status" value="1"/>
</dbReference>
<dbReference type="GO" id="GO:0051479">
    <property type="term" value="P:mannosylglycerate biosynthetic process"/>
    <property type="evidence" value="ECO:0007669"/>
    <property type="project" value="InterPro"/>
</dbReference>
<dbReference type="Gene3D" id="3.40.50.1000">
    <property type="entry name" value="HAD superfamily/HAD-like"/>
    <property type="match status" value="1"/>
</dbReference>
<dbReference type="GO" id="GO:0000287">
    <property type="term" value="F:magnesium ion binding"/>
    <property type="evidence" value="ECO:0007669"/>
    <property type="project" value="TreeGrafter"/>
</dbReference>
<dbReference type="GO" id="GO:0005829">
    <property type="term" value="C:cytosol"/>
    <property type="evidence" value="ECO:0007669"/>
    <property type="project" value="TreeGrafter"/>
</dbReference>
<dbReference type="NCBIfam" id="TIGR01486">
    <property type="entry name" value="HAD-SF-IIB-MPGP"/>
    <property type="match status" value="1"/>
</dbReference>
<evidence type="ECO:0000313" key="5">
    <source>
        <dbReference type="Proteomes" id="UP000682739"/>
    </source>
</evidence>
<dbReference type="InterPro" id="IPR006379">
    <property type="entry name" value="HAD-SF_hydro_IIB"/>
</dbReference>
<keyword evidence="5" id="KW-1185">Reference proteome</keyword>
<gene>
    <name evidence="4" type="ORF">J1N51_10820</name>
</gene>
<keyword evidence="3" id="KW-0460">Magnesium</keyword>
<dbReference type="PANTHER" id="PTHR10000">
    <property type="entry name" value="PHOSPHOSERINE PHOSPHATASE"/>
    <property type="match status" value="1"/>
</dbReference>
<name>A0A975DA92_9GAMM</name>
<dbReference type="InterPro" id="IPR023214">
    <property type="entry name" value="HAD_sf"/>
</dbReference>
<dbReference type="PANTHER" id="PTHR10000:SF8">
    <property type="entry name" value="HAD SUPERFAMILY HYDROLASE-LIKE, TYPE 3"/>
    <property type="match status" value="1"/>
</dbReference>